<name>A0A223EI78_9BACI</name>
<gene>
    <name evidence="1" type="ORF">BS1321_13985</name>
</gene>
<dbReference type="AlphaFoldDB" id="A0A223EI78"/>
<protein>
    <submittedName>
        <fullName evidence="1">Uncharacterized protein</fullName>
    </submittedName>
</protein>
<evidence type="ECO:0000313" key="1">
    <source>
        <dbReference type="EMBL" id="ASS94932.1"/>
    </source>
</evidence>
<dbReference type="EMBL" id="CP017704">
    <property type="protein sequence ID" value="ASS94932.1"/>
    <property type="molecule type" value="Genomic_DNA"/>
</dbReference>
<accession>A0A223EI78</accession>
<proteinExistence type="predicted"/>
<dbReference type="Proteomes" id="UP000214618">
    <property type="component" value="Chromosome"/>
</dbReference>
<evidence type="ECO:0000313" key="2">
    <source>
        <dbReference type="Proteomes" id="UP000214618"/>
    </source>
</evidence>
<sequence>MGGLIFRKNYLKKANQISLRGMMSILGELHLLFYGISERQDAIINGSKLLQASILNGVSKVRKRGASM</sequence>
<reference evidence="1 2" key="1">
    <citation type="submission" date="2016-10" db="EMBL/GenBank/DDBJ databases">
        <title>The whole genome sequencing and assembly of Bacillus simplex DSM 1321 strain.</title>
        <authorList>
            <person name="Park M.-K."/>
            <person name="Lee Y.-J."/>
            <person name="Yi H."/>
            <person name="Bahn Y.-S."/>
            <person name="Kim J.F."/>
            <person name="Lee D.-W."/>
        </authorList>
    </citation>
    <scope>NUCLEOTIDE SEQUENCE [LARGE SCALE GENOMIC DNA]</scope>
    <source>
        <strain evidence="1 2">DSM 1321</strain>
    </source>
</reference>
<organism evidence="1 2">
    <name type="scientific">Peribacillus simplex NBRC 15720 = DSM 1321</name>
    <dbReference type="NCBI Taxonomy" id="1349754"/>
    <lineage>
        <taxon>Bacteria</taxon>
        <taxon>Bacillati</taxon>
        <taxon>Bacillota</taxon>
        <taxon>Bacilli</taxon>
        <taxon>Bacillales</taxon>
        <taxon>Bacillaceae</taxon>
        <taxon>Peribacillus</taxon>
    </lineage>
</organism>